<dbReference type="PANTHER" id="PTHR43196:SF1">
    <property type="entry name" value="SULFATE ADENYLYLTRANSFERASE SUBUNIT 2"/>
    <property type="match status" value="1"/>
</dbReference>
<keyword evidence="3" id="KW-0808">Transferase</keyword>
<evidence type="ECO:0000313" key="3">
    <source>
        <dbReference type="EMBL" id="BBE42692.1"/>
    </source>
</evidence>
<protein>
    <submittedName>
        <fullName evidence="3">Sulfate adenylyltransferase subunit 2</fullName>
        <ecNumber evidence="3">2.7.7.4</ecNumber>
    </submittedName>
</protein>
<evidence type="ECO:0000259" key="2">
    <source>
        <dbReference type="Pfam" id="PF01507"/>
    </source>
</evidence>
<accession>A0A4P2VHK2</accession>
<feature type="domain" description="Phosphoadenosine phosphosulphate reductase" evidence="2">
    <location>
        <begin position="66"/>
        <end position="262"/>
    </location>
</feature>
<proteinExistence type="predicted"/>
<name>A0A4P2VHK2_9ARCH</name>
<dbReference type="PANTHER" id="PTHR43196">
    <property type="entry name" value="SULFATE ADENYLYLTRANSFERASE SUBUNIT 2"/>
    <property type="match status" value="1"/>
</dbReference>
<keyword evidence="4" id="KW-1185">Reference proteome</keyword>
<dbReference type="Gene3D" id="3.40.50.620">
    <property type="entry name" value="HUPs"/>
    <property type="match status" value="1"/>
</dbReference>
<reference evidence="3 4" key="1">
    <citation type="journal article" date="2019" name="ISME J.">
        <title>Isolation and characterization of a thermophilic sulfur- and iron-reducing thaumarchaeote from a terrestrial acidic hot spring.</title>
        <authorList>
            <person name="Kato S."/>
            <person name="Itoh T."/>
            <person name="Yuki M."/>
            <person name="Nagamori M."/>
            <person name="Ohnishi M."/>
            <person name="Uematsu K."/>
            <person name="Suzuki K."/>
            <person name="Takashina T."/>
            <person name="Ohkuma M."/>
        </authorList>
    </citation>
    <scope>NUCLEOTIDE SEQUENCE [LARGE SCALE GENOMIC DNA]</scope>
    <source>
        <strain evidence="3 4">NAS-02</strain>
    </source>
</reference>
<dbReference type="AlphaFoldDB" id="A0A4P2VHK2"/>
<dbReference type="InterPro" id="IPR050128">
    <property type="entry name" value="Sulfate_adenylyltrnsfr_sub2"/>
</dbReference>
<organism evidence="3 4">
    <name type="scientific">Conexivisphaera calida</name>
    <dbReference type="NCBI Taxonomy" id="1874277"/>
    <lineage>
        <taxon>Archaea</taxon>
        <taxon>Nitrososphaerota</taxon>
        <taxon>Conexivisphaeria</taxon>
        <taxon>Conexivisphaerales</taxon>
        <taxon>Conexivisphaeraceae</taxon>
        <taxon>Conexivisphaera</taxon>
    </lineage>
</organism>
<dbReference type="Proteomes" id="UP000509448">
    <property type="component" value="Chromosome"/>
</dbReference>
<dbReference type="EMBL" id="AP018732">
    <property type="protein sequence ID" value="BBE42692.1"/>
    <property type="molecule type" value="Genomic_DNA"/>
</dbReference>
<dbReference type="InterPro" id="IPR014729">
    <property type="entry name" value="Rossmann-like_a/b/a_fold"/>
</dbReference>
<keyword evidence="3" id="KW-0548">Nucleotidyltransferase</keyword>
<dbReference type="SUPFAM" id="SSF52402">
    <property type="entry name" value="Adenine nucleotide alpha hydrolases-like"/>
    <property type="match status" value="1"/>
</dbReference>
<dbReference type="InterPro" id="IPR002500">
    <property type="entry name" value="PAPS_reduct_dom"/>
</dbReference>
<dbReference type="Pfam" id="PF01507">
    <property type="entry name" value="PAPS_reduct"/>
    <property type="match status" value="1"/>
</dbReference>
<dbReference type="EC" id="2.7.7.4" evidence="3"/>
<feature type="compositionally biased region" description="Basic and acidic residues" evidence="1">
    <location>
        <begin position="258"/>
        <end position="270"/>
    </location>
</feature>
<feature type="region of interest" description="Disordered" evidence="1">
    <location>
        <begin position="258"/>
        <end position="285"/>
    </location>
</feature>
<gene>
    <name evidence="3" type="ORF">NAS2_1304</name>
</gene>
<evidence type="ECO:0000256" key="1">
    <source>
        <dbReference type="SAM" id="MobiDB-lite"/>
    </source>
</evidence>
<evidence type="ECO:0000313" key="4">
    <source>
        <dbReference type="Proteomes" id="UP000509448"/>
    </source>
</evidence>
<dbReference type="KEGG" id="ccai:NAS2_1304"/>
<sequence>MMNLDGSLARRIAEAAEARGMDPAQYISYLMDKSTPQRRLDLLPMRYKAEVAMAVSRAALESLGKVAVVWSGGKDSTVVLHLFREASSEVARGYDVVFIDHFMHFEETLEFVDRVAAEWGLRIIFKGNERLRGYKYGDEVSVDELDQEDADELLRIGYTARTFRFALNNVAANHLLKTVPMRELVRNDGYEGLAVGIRWDENPARAGEVFFSRRPDPAHIRVHPILPFTERDVWDYTISRKLPVNPLYERGYRSIDDKYETRPSGDRPAWEQDLDGTPERVGRAQDKEGIMELLRRYGYM</sequence>
<dbReference type="GO" id="GO:0004781">
    <property type="term" value="F:sulfate adenylyltransferase (ATP) activity"/>
    <property type="evidence" value="ECO:0007669"/>
    <property type="project" value="UniProtKB-EC"/>
</dbReference>